<dbReference type="Gene3D" id="3.40.50.10740">
    <property type="entry name" value="Class I glutamine amidotransferase-like"/>
    <property type="match status" value="1"/>
</dbReference>
<name>Q97J67_CLOAB</name>
<dbReference type="GO" id="GO:0008236">
    <property type="term" value="F:serine-type peptidase activity"/>
    <property type="evidence" value="ECO:0007669"/>
    <property type="project" value="UniProtKB-KW"/>
</dbReference>
<dbReference type="GeneID" id="44997925"/>
<feature type="active site" description="Charge relay system" evidence="6">
    <location>
        <position position="272"/>
    </location>
</feature>
<evidence type="ECO:0000259" key="8">
    <source>
        <dbReference type="Pfam" id="PF17676"/>
    </source>
</evidence>
<organism evidence="9 10">
    <name type="scientific">Clostridium acetobutylicum (strain ATCC 824 / DSM 792 / JCM 1419 / IAM 19013 / LMG 5710 / NBRC 13948 / NRRL B-527 / VKM B-1787 / 2291 / W)</name>
    <dbReference type="NCBI Taxonomy" id="272562"/>
    <lineage>
        <taxon>Bacteria</taxon>
        <taxon>Bacillati</taxon>
        <taxon>Bacillota</taxon>
        <taxon>Clostridia</taxon>
        <taxon>Eubacteriales</taxon>
        <taxon>Clostridiaceae</taxon>
        <taxon>Clostridium</taxon>
    </lineage>
</organism>
<proteinExistence type="inferred from homology"/>
<evidence type="ECO:0000256" key="5">
    <source>
        <dbReference type="ARBA" id="ARBA00022825"/>
    </source>
</evidence>
<accession>Q97J67</accession>
<comment type="similarity">
    <text evidence="1">Belongs to the peptidase S66 family.</text>
</comment>
<keyword evidence="2" id="KW-0121">Carboxypeptidase</keyword>
<dbReference type="EMBL" id="AE001437">
    <property type="protein sequence ID" value="AAK79387.1"/>
    <property type="molecule type" value="Genomic_DNA"/>
</dbReference>
<dbReference type="InterPro" id="IPR040449">
    <property type="entry name" value="Peptidase_S66_N"/>
</dbReference>
<dbReference type="SUPFAM" id="SSF141986">
    <property type="entry name" value="LD-carboxypeptidase A C-terminal domain-like"/>
    <property type="match status" value="1"/>
</dbReference>
<dbReference type="RefSeq" id="WP_010964728.1">
    <property type="nucleotide sequence ID" value="NC_003030.1"/>
</dbReference>
<evidence type="ECO:0000256" key="3">
    <source>
        <dbReference type="ARBA" id="ARBA00022670"/>
    </source>
</evidence>
<dbReference type="GO" id="GO:0004180">
    <property type="term" value="F:carboxypeptidase activity"/>
    <property type="evidence" value="ECO:0007669"/>
    <property type="project" value="UniProtKB-KW"/>
</dbReference>
<feature type="active site" description="Nucleophile" evidence="6">
    <location>
        <position position="111"/>
    </location>
</feature>
<dbReference type="Gene3D" id="3.50.30.60">
    <property type="entry name" value="LD-carboxypeptidase A C-terminal domain-like"/>
    <property type="match status" value="1"/>
</dbReference>
<sequence length="288" mass="32625">MREFKLKKGDKVGIISCSDGIKKENKKRVESVVDILKSMEIEAELSKCIFREKAEFSGSGSQRAKELMRLFLDKDIKAIFDISGGNSANQVLSDLDFNIIKNNYKPYFGMSDLTVILNSIYKKTGLKSYHYAIYNFGRENSRLQIDRFKKSFIQGKEDIFDFTYKWLRKDVIEGEVVGGNIRCFLKLAGTEYFPNLEGKVLLLEALSGNVSNISSLVEQLSMLNDFNKLSGIILGTFTQIQEEGNINILEEIILEKTKVFNIPVIKTEEIGHGSDSKCIVIGEKIKII</sequence>
<dbReference type="Proteomes" id="UP000000814">
    <property type="component" value="Chromosome"/>
</dbReference>
<evidence type="ECO:0000313" key="9">
    <source>
        <dbReference type="EMBL" id="AAK79387.1"/>
    </source>
</evidence>
<keyword evidence="3" id="KW-0645">Protease</keyword>
<dbReference type="InterPro" id="IPR003507">
    <property type="entry name" value="S66_fam"/>
</dbReference>
<dbReference type="PANTHER" id="PTHR30237:SF2">
    <property type="entry name" value="MUREIN TETRAPEPTIDE CARBOXYPEPTIDASE"/>
    <property type="match status" value="1"/>
</dbReference>
<feature type="active site" description="Charge relay system" evidence="6">
    <location>
        <position position="204"/>
    </location>
</feature>
<gene>
    <name evidence="9" type="ordered locus">CA_C1419</name>
</gene>
<dbReference type="AlphaFoldDB" id="Q97J67"/>
<dbReference type="OrthoDB" id="9807329at2"/>
<dbReference type="PIR" id="H97074">
    <property type="entry name" value="H97074"/>
</dbReference>
<evidence type="ECO:0000256" key="6">
    <source>
        <dbReference type="PIRSR" id="PIRSR028757-1"/>
    </source>
</evidence>
<dbReference type="PATRIC" id="fig|272562.8.peg.1624"/>
<dbReference type="HOGENOM" id="CLU_034346_1_1_9"/>
<dbReference type="eggNOG" id="COG1619">
    <property type="taxonomic scope" value="Bacteria"/>
</dbReference>
<dbReference type="KEGG" id="cac:CA_C1419"/>
<keyword evidence="4" id="KW-0378">Hydrolase</keyword>
<evidence type="ECO:0000256" key="1">
    <source>
        <dbReference type="ARBA" id="ARBA00010233"/>
    </source>
</evidence>
<dbReference type="InterPro" id="IPR027461">
    <property type="entry name" value="Carboxypeptidase_A_C_sf"/>
</dbReference>
<dbReference type="GO" id="GO:0006508">
    <property type="term" value="P:proteolysis"/>
    <property type="evidence" value="ECO:0007669"/>
    <property type="project" value="UniProtKB-KW"/>
</dbReference>
<dbReference type="PANTHER" id="PTHR30237">
    <property type="entry name" value="MURAMOYLTETRAPEPTIDE CARBOXYPEPTIDASE"/>
    <property type="match status" value="1"/>
</dbReference>
<reference evidence="9 10" key="1">
    <citation type="journal article" date="2001" name="J. Bacteriol.">
        <title>Genome sequence and comparative analysis of the solvent-producing bacterium Clostridium acetobutylicum.</title>
        <authorList>
            <person name="Nolling J."/>
            <person name="Breton G."/>
            <person name="Omelchenko M.V."/>
            <person name="Makarova K.S."/>
            <person name="Zeng Q."/>
            <person name="Gibson R."/>
            <person name="Lee H.M."/>
            <person name="Dubois J."/>
            <person name="Qiu D."/>
            <person name="Hitti J."/>
            <person name="Wolf Y.I."/>
            <person name="Tatusov R.L."/>
            <person name="Sabathe F."/>
            <person name="Doucette-Stamm L."/>
            <person name="Soucaille P."/>
            <person name="Daly M.J."/>
            <person name="Bennett G.N."/>
            <person name="Koonin E.V."/>
            <person name="Smith D.R."/>
        </authorList>
    </citation>
    <scope>NUCLEOTIDE SEQUENCE [LARGE SCALE GENOMIC DNA]</scope>
    <source>
        <strain evidence="10">ATCC 824 / DSM 792 / JCM 1419 / LMG 5710 / VKM B-1787</strain>
    </source>
</reference>
<feature type="domain" description="LD-carboxypeptidase N-terminal" evidence="7">
    <location>
        <begin position="12"/>
        <end position="130"/>
    </location>
</feature>
<keyword evidence="5" id="KW-0720">Serine protease</keyword>
<dbReference type="CDD" id="cd07062">
    <property type="entry name" value="Peptidase_S66_mccF_like"/>
    <property type="match status" value="1"/>
</dbReference>
<dbReference type="SUPFAM" id="SSF52317">
    <property type="entry name" value="Class I glutamine amidotransferase-like"/>
    <property type="match status" value="1"/>
</dbReference>
<dbReference type="Pfam" id="PF17676">
    <property type="entry name" value="Peptidase_S66C"/>
    <property type="match status" value="1"/>
</dbReference>
<dbReference type="STRING" id="272562.CA_C1419"/>
<dbReference type="InterPro" id="IPR040921">
    <property type="entry name" value="Peptidase_S66C"/>
</dbReference>
<protein>
    <submittedName>
        <fullName evidence="9">Uncharacterized proteins, homologs of microcin C7 resistance protein MccF</fullName>
    </submittedName>
</protein>
<keyword evidence="10" id="KW-1185">Reference proteome</keyword>
<evidence type="ECO:0000256" key="2">
    <source>
        <dbReference type="ARBA" id="ARBA00022645"/>
    </source>
</evidence>
<evidence type="ECO:0000256" key="4">
    <source>
        <dbReference type="ARBA" id="ARBA00022801"/>
    </source>
</evidence>
<dbReference type="InterPro" id="IPR027478">
    <property type="entry name" value="LdcA_N"/>
</dbReference>
<evidence type="ECO:0000313" key="10">
    <source>
        <dbReference type="Proteomes" id="UP000000814"/>
    </source>
</evidence>
<feature type="domain" description="LD-carboxypeptidase C-terminal" evidence="8">
    <location>
        <begin position="173"/>
        <end position="287"/>
    </location>
</feature>
<dbReference type="PIRSF" id="PIRSF028757">
    <property type="entry name" value="LD-carboxypeptidase"/>
    <property type="match status" value="1"/>
</dbReference>
<evidence type="ECO:0000259" key="7">
    <source>
        <dbReference type="Pfam" id="PF02016"/>
    </source>
</evidence>
<dbReference type="InterPro" id="IPR029062">
    <property type="entry name" value="Class_I_gatase-like"/>
</dbReference>
<dbReference type="Pfam" id="PF02016">
    <property type="entry name" value="Peptidase_S66"/>
    <property type="match status" value="1"/>
</dbReference>